<feature type="region of interest" description="Disordered" evidence="1">
    <location>
        <begin position="36"/>
        <end position="55"/>
    </location>
</feature>
<evidence type="ECO:0000313" key="3">
    <source>
        <dbReference type="Proteomes" id="UP000318081"/>
    </source>
</evidence>
<organism evidence="2 3">
    <name type="scientific">Stieleria magnilauensis</name>
    <dbReference type="NCBI Taxonomy" id="2527963"/>
    <lineage>
        <taxon>Bacteria</taxon>
        <taxon>Pseudomonadati</taxon>
        <taxon>Planctomycetota</taxon>
        <taxon>Planctomycetia</taxon>
        <taxon>Pirellulales</taxon>
        <taxon>Pirellulaceae</taxon>
        <taxon>Stieleria</taxon>
    </lineage>
</organism>
<name>A0ABX5XUC5_9BACT</name>
<protein>
    <submittedName>
        <fullName evidence="2">Uncharacterized protein</fullName>
    </submittedName>
</protein>
<keyword evidence="3" id="KW-1185">Reference proteome</keyword>
<proteinExistence type="predicted"/>
<reference evidence="2 3" key="1">
    <citation type="submission" date="2019-02" db="EMBL/GenBank/DDBJ databases">
        <title>Deep-cultivation of Planctomycetes and their phenomic and genomic characterization uncovers novel biology.</title>
        <authorList>
            <person name="Wiegand S."/>
            <person name="Jogler M."/>
            <person name="Boedeker C."/>
            <person name="Pinto D."/>
            <person name="Vollmers J."/>
            <person name="Rivas-Marin E."/>
            <person name="Kohn T."/>
            <person name="Peeters S.H."/>
            <person name="Heuer A."/>
            <person name="Rast P."/>
            <person name="Oberbeckmann S."/>
            <person name="Bunk B."/>
            <person name="Jeske O."/>
            <person name="Meyerdierks A."/>
            <person name="Storesund J.E."/>
            <person name="Kallscheuer N."/>
            <person name="Luecker S."/>
            <person name="Lage O.M."/>
            <person name="Pohl T."/>
            <person name="Merkel B.J."/>
            <person name="Hornburger P."/>
            <person name="Mueller R.-W."/>
            <person name="Bruemmer F."/>
            <person name="Labrenz M."/>
            <person name="Spormann A.M."/>
            <person name="Op den Camp H."/>
            <person name="Overmann J."/>
            <person name="Amann R."/>
            <person name="Jetten M.S.M."/>
            <person name="Mascher T."/>
            <person name="Medema M.H."/>
            <person name="Devos D.P."/>
            <person name="Kaster A.-K."/>
            <person name="Ovreas L."/>
            <person name="Rohde M."/>
            <person name="Galperin M.Y."/>
            <person name="Jogler C."/>
        </authorList>
    </citation>
    <scope>NUCLEOTIDE SEQUENCE [LARGE SCALE GENOMIC DNA]</scope>
    <source>
        <strain evidence="2 3">TBK1r</strain>
    </source>
</reference>
<dbReference type="Proteomes" id="UP000318081">
    <property type="component" value="Chromosome"/>
</dbReference>
<accession>A0ABX5XUC5</accession>
<gene>
    <name evidence="2" type="ORF">TBK1r_38280</name>
</gene>
<evidence type="ECO:0000256" key="1">
    <source>
        <dbReference type="SAM" id="MobiDB-lite"/>
    </source>
</evidence>
<evidence type="ECO:0000313" key="2">
    <source>
        <dbReference type="EMBL" id="QDV84876.1"/>
    </source>
</evidence>
<sequence>MGPSALTVSSTMGPGSALCGLASLRETCSFPVLSVHAKPQSRQEEDEAIGPEGVGPSALAVSSTIGARFCPLRLGVFA</sequence>
<dbReference type="EMBL" id="CP036432">
    <property type="protein sequence ID" value="QDV84876.1"/>
    <property type="molecule type" value="Genomic_DNA"/>
</dbReference>